<dbReference type="AlphaFoldDB" id="A0A953HMB7"/>
<dbReference type="InterPro" id="IPR017871">
    <property type="entry name" value="ABC_transporter-like_CS"/>
</dbReference>
<evidence type="ECO:0000256" key="2">
    <source>
        <dbReference type="ARBA" id="ARBA00022840"/>
    </source>
</evidence>
<dbReference type="SUPFAM" id="SSF52540">
    <property type="entry name" value="P-loop containing nucleoside triphosphate hydrolases"/>
    <property type="match status" value="1"/>
</dbReference>
<dbReference type="PANTHER" id="PTHR24220:SF470">
    <property type="entry name" value="CELL DIVISION ATP-BINDING PROTEIN FTSE"/>
    <property type="match status" value="1"/>
</dbReference>
<dbReference type="PROSITE" id="PS50893">
    <property type="entry name" value="ABC_TRANSPORTER_2"/>
    <property type="match status" value="1"/>
</dbReference>
<gene>
    <name evidence="4" type="ORF">KUV50_03275</name>
</gene>
<evidence type="ECO:0000259" key="3">
    <source>
        <dbReference type="PROSITE" id="PS50893"/>
    </source>
</evidence>
<proteinExistence type="predicted"/>
<keyword evidence="1" id="KW-0547">Nucleotide-binding</keyword>
<comment type="caution">
    <text evidence="4">The sequence shown here is derived from an EMBL/GenBank/DDBJ whole genome shotgun (WGS) entry which is preliminary data.</text>
</comment>
<dbReference type="InterPro" id="IPR027417">
    <property type="entry name" value="P-loop_NTPase"/>
</dbReference>
<dbReference type="Pfam" id="PF00005">
    <property type="entry name" value="ABC_tran"/>
    <property type="match status" value="1"/>
</dbReference>
<evidence type="ECO:0000313" key="5">
    <source>
        <dbReference type="Proteomes" id="UP000753961"/>
    </source>
</evidence>
<dbReference type="RefSeq" id="WP_222578666.1">
    <property type="nucleotide sequence ID" value="NZ_JAHVHU010000004.1"/>
</dbReference>
<dbReference type="SMART" id="SM00382">
    <property type="entry name" value="AAA"/>
    <property type="match status" value="1"/>
</dbReference>
<evidence type="ECO:0000256" key="1">
    <source>
        <dbReference type="ARBA" id="ARBA00022741"/>
    </source>
</evidence>
<dbReference type="GO" id="GO:0016887">
    <property type="term" value="F:ATP hydrolysis activity"/>
    <property type="evidence" value="ECO:0007669"/>
    <property type="project" value="InterPro"/>
</dbReference>
<dbReference type="GO" id="GO:0022857">
    <property type="term" value="F:transmembrane transporter activity"/>
    <property type="evidence" value="ECO:0007669"/>
    <property type="project" value="TreeGrafter"/>
</dbReference>
<keyword evidence="2 4" id="KW-0067">ATP-binding</keyword>
<dbReference type="GO" id="GO:0005886">
    <property type="term" value="C:plasma membrane"/>
    <property type="evidence" value="ECO:0007669"/>
    <property type="project" value="TreeGrafter"/>
</dbReference>
<feature type="domain" description="ABC transporter" evidence="3">
    <location>
        <begin position="6"/>
        <end position="224"/>
    </location>
</feature>
<dbReference type="Proteomes" id="UP000753961">
    <property type="component" value="Unassembled WGS sequence"/>
</dbReference>
<dbReference type="EMBL" id="JAHVHU010000004">
    <property type="protein sequence ID" value="MBY5957143.1"/>
    <property type="molecule type" value="Genomic_DNA"/>
</dbReference>
<dbReference type="GO" id="GO:0005524">
    <property type="term" value="F:ATP binding"/>
    <property type="evidence" value="ECO:0007669"/>
    <property type="project" value="UniProtKB-KW"/>
</dbReference>
<dbReference type="InterPro" id="IPR003439">
    <property type="entry name" value="ABC_transporter-like_ATP-bd"/>
</dbReference>
<organism evidence="4 5">
    <name type="scientific">Membranihabitans marinus</name>
    <dbReference type="NCBI Taxonomy" id="1227546"/>
    <lineage>
        <taxon>Bacteria</taxon>
        <taxon>Pseudomonadati</taxon>
        <taxon>Bacteroidota</taxon>
        <taxon>Saprospiria</taxon>
        <taxon>Saprospirales</taxon>
        <taxon>Saprospiraceae</taxon>
        <taxon>Membranihabitans</taxon>
    </lineage>
</organism>
<sequence length="224" mass="25476">MDHYTLKMKNADIYQKDYLVLSKVNLQIDPGEFLFLIGKTGSGKSSLLKTIYGALPLQKGEAQVAGYDLQSIRRKDLPFMRRKLGMIFQDFLLLDDRTVYDNLAFVLKATGWKDKNEIDRKIAQSLQEVGMKYQAHKMPHQLSGGEKQRLAISRALINSPELIIADEATGNLDPDTSMEILQLIVNLQKSHNTSIIFATHDYTLIEKKYDARVLKCEKGQIVEL</sequence>
<dbReference type="Gene3D" id="3.40.50.300">
    <property type="entry name" value="P-loop containing nucleotide triphosphate hydrolases"/>
    <property type="match status" value="1"/>
</dbReference>
<protein>
    <submittedName>
        <fullName evidence="4">ATP-binding cassette domain-containing protein</fullName>
    </submittedName>
</protein>
<evidence type="ECO:0000313" key="4">
    <source>
        <dbReference type="EMBL" id="MBY5957143.1"/>
    </source>
</evidence>
<dbReference type="PANTHER" id="PTHR24220">
    <property type="entry name" value="IMPORT ATP-BINDING PROTEIN"/>
    <property type="match status" value="1"/>
</dbReference>
<name>A0A953HMB7_9BACT</name>
<dbReference type="PROSITE" id="PS00211">
    <property type="entry name" value="ABC_TRANSPORTER_1"/>
    <property type="match status" value="1"/>
</dbReference>
<dbReference type="InterPro" id="IPR015854">
    <property type="entry name" value="ABC_transpr_LolD-like"/>
</dbReference>
<dbReference type="InterPro" id="IPR003593">
    <property type="entry name" value="AAA+_ATPase"/>
</dbReference>
<accession>A0A953HMB7</accession>
<reference evidence="4" key="1">
    <citation type="submission" date="2021-06" db="EMBL/GenBank/DDBJ databases">
        <title>44 bacteria genomes isolated from Dapeng, Shenzhen.</title>
        <authorList>
            <person name="Zheng W."/>
            <person name="Yu S."/>
            <person name="Huang Y."/>
        </authorList>
    </citation>
    <scope>NUCLEOTIDE SEQUENCE</scope>
    <source>
        <strain evidence="4">DP5N28-2</strain>
    </source>
</reference>
<keyword evidence="5" id="KW-1185">Reference proteome</keyword>